<dbReference type="EMBL" id="SPUK01000017">
    <property type="protein sequence ID" value="TQV91893.1"/>
    <property type="molecule type" value="Genomic_DNA"/>
</dbReference>
<reference evidence="1 2" key="1">
    <citation type="journal article" date="2019" name="Appl. Microbiol. Biotechnol.">
        <title>Genome sequence of Isaria javanica and comparative genome analysis insights into family S53 peptidase evolution in fungal entomopathogens.</title>
        <authorList>
            <person name="Lin R."/>
            <person name="Zhang X."/>
            <person name="Xin B."/>
            <person name="Zou M."/>
            <person name="Gao Y."/>
            <person name="Qin F."/>
            <person name="Hu Q."/>
            <person name="Xie B."/>
            <person name="Cheng X."/>
        </authorList>
    </citation>
    <scope>NUCLEOTIDE SEQUENCE [LARGE SCALE GENOMIC DNA]</scope>
    <source>
        <strain evidence="1 2">IJ1G</strain>
    </source>
</reference>
<proteinExistence type="predicted"/>
<comment type="caution">
    <text evidence="1">The sequence shown here is derived from an EMBL/GenBank/DDBJ whole genome shotgun (WGS) entry which is preliminary data.</text>
</comment>
<sequence length="198" mass="21906">MAAAEDSNPSAAEEKLRLFTSPPDPVVQLHLDVNALYIILSTQGANDACHWVLYLHISPCLGWVFHITNLGRMSWGYRCDESPDMAWSPTAVAAVKVAADMVPEMHEALRDRLGLDSRPVIKLEDTERFGPLDCRSWLLQALYELDNEGYISVLPGYSIEDVAEEASSLASANRSLLQQNMANISELRKEINSACCAL</sequence>
<dbReference type="Proteomes" id="UP000315783">
    <property type="component" value="Unassembled WGS sequence"/>
</dbReference>
<dbReference type="OrthoDB" id="3016366at2759"/>
<organism evidence="1 2">
    <name type="scientific">Cordyceps javanica</name>
    <dbReference type="NCBI Taxonomy" id="43265"/>
    <lineage>
        <taxon>Eukaryota</taxon>
        <taxon>Fungi</taxon>
        <taxon>Dikarya</taxon>
        <taxon>Ascomycota</taxon>
        <taxon>Pezizomycotina</taxon>
        <taxon>Sordariomycetes</taxon>
        <taxon>Hypocreomycetidae</taxon>
        <taxon>Hypocreales</taxon>
        <taxon>Cordycipitaceae</taxon>
        <taxon>Cordyceps</taxon>
    </lineage>
</organism>
<keyword evidence="2" id="KW-1185">Reference proteome</keyword>
<evidence type="ECO:0000313" key="2">
    <source>
        <dbReference type="Proteomes" id="UP000315783"/>
    </source>
</evidence>
<dbReference type="AlphaFoldDB" id="A0A545UR11"/>
<name>A0A545UR11_9HYPO</name>
<evidence type="ECO:0000313" key="1">
    <source>
        <dbReference type="EMBL" id="TQV91893.1"/>
    </source>
</evidence>
<gene>
    <name evidence="1" type="ORF">IF1G_09478</name>
</gene>
<protein>
    <submittedName>
        <fullName evidence="1">Uncharacterized protein</fullName>
    </submittedName>
</protein>
<accession>A0A545UR11</accession>